<keyword evidence="1" id="KW-1133">Transmembrane helix</keyword>
<gene>
    <name evidence="2" type="ORF">MTP13_00750</name>
</gene>
<feature type="transmembrane region" description="Helical" evidence="1">
    <location>
        <begin position="57"/>
        <end position="80"/>
    </location>
</feature>
<dbReference type="RefSeq" id="WP_243569170.1">
    <property type="nucleotide sequence ID" value="NZ_BAAARD010000005.1"/>
</dbReference>
<evidence type="ECO:0000256" key="1">
    <source>
        <dbReference type="SAM" id="Phobius"/>
    </source>
</evidence>
<organism evidence="2 3">
    <name type="scientific">Agromyces soli</name>
    <dbReference type="NCBI Taxonomy" id="659012"/>
    <lineage>
        <taxon>Bacteria</taxon>
        <taxon>Bacillati</taxon>
        <taxon>Actinomycetota</taxon>
        <taxon>Actinomycetes</taxon>
        <taxon>Micrococcales</taxon>
        <taxon>Microbacteriaceae</taxon>
        <taxon>Agromyces</taxon>
    </lineage>
</organism>
<keyword evidence="1" id="KW-0472">Membrane</keyword>
<sequence length="181" mass="20185">MTDDQHVRWHQRLLSDLVLWVPAMATWTVVLWDGLILRPLGIIDSDLIVAYEKIAPAWGHGAVLAVCVVLGLVAGSYTGWRVGTAATWRLDRPFSLWRTATWTLLLFGISGLLAGVTPSTLSIRFGKMIPGFYDSVEFDQSHVAPRTVLFFLALGTGALMLLTNRLVVLGQYRRTELKHVR</sequence>
<keyword evidence="3" id="KW-1185">Reference proteome</keyword>
<keyword evidence="1" id="KW-0812">Transmembrane</keyword>
<accession>A0ABY4AZW7</accession>
<protein>
    <recommendedName>
        <fullName evidence="4">DUF2269 domain-containing protein</fullName>
    </recommendedName>
</protein>
<evidence type="ECO:0008006" key="4">
    <source>
        <dbReference type="Google" id="ProtNLM"/>
    </source>
</evidence>
<name>A0ABY4AZW7_9MICO</name>
<reference evidence="2 3" key="1">
    <citation type="submission" date="2022-03" db="EMBL/GenBank/DDBJ databases">
        <title>Agromyces sp. isolated from the gut of P. brevitarsis seulensis larvae.</title>
        <authorList>
            <person name="Won M."/>
            <person name="Kwon S.-W."/>
        </authorList>
    </citation>
    <scope>NUCLEOTIDE SEQUENCE [LARGE SCALE GENOMIC DNA]</scope>
    <source>
        <strain evidence="2 3">KACC 16215</strain>
    </source>
</reference>
<dbReference type="EMBL" id="CP094533">
    <property type="protein sequence ID" value="UOE26340.1"/>
    <property type="molecule type" value="Genomic_DNA"/>
</dbReference>
<feature type="transmembrane region" description="Helical" evidence="1">
    <location>
        <begin position="101"/>
        <end position="123"/>
    </location>
</feature>
<proteinExistence type="predicted"/>
<dbReference type="Proteomes" id="UP000831304">
    <property type="component" value="Chromosome"/>
</dbReference>
<feature type="transmembrane region" description="Helical" evidence="1">
    <location>
        <begin position="17"/>
        <end position="37"/>
    </location>
</feature>
<feature type="transmembrane region" description="Helical" evidence="1">
    <location>
        <begin position="143"/>
        <end position="168"/>
    </location>
</feature>
<evidence type="ECO:0000313" key="2">
    <source>
        <dbReference type="EMBL" id="UOE26340.1"/>
    </source>
</evidence>
<evidence type="ECO:0000313" key="3">
    <source>
        <dbReference type="Proteomes" id="UP000831304"/>
    </source>
</evidence>